<evidence type="ECO:0000313" key="2">
    <source>
        <dbReference type="EMBL" id="MFB9062893.1"/>
    </source>
</evidence>
<feature type="domain" description="Ig-like" evidence="1">
    <location>
        <begin position="770"/>
        <end position="855"/>
    </location>
</feature>
<feature type="domain" description="Ig-like" evidence="1">
    <location>
        <begin position="361"/>
        <end position="447"/>
    </location>
</feature>
<proteinExistence type="predicted"/>
<feature type="non-terminal residue" evidence="2">
    <location>
        <position position="2007"/>
    </location>
</feature>
<feature type="domain" description="Ig-like" evidence="1">
    <location>
        <begin position="685"/>
        <end position="768"/>
    </location>
</feature>
<feature type="domain" description="Ig-like" evidence="1">
    <location>
        <begin position="273"/>
        <end position="359"/>
    </location>
</feature>
<feature type="domain" description="Ig-like" evidence="1">
    <location>
        <begin position="606"/>
        <end position="683"/>
    </location>
</feature>
<gene>
    <name evidence="2" type="ORF">ACFFUQ_02600</name>
</gene>
<dbReference type="Pfam" id="PF19081">
    <property type="entry name" value="Ig_7"/>
    <property type="match status" value="8"/>
</dbReference>
<name>A0ABV5FH84_9FLAO</name>
<protein>
    <recommendedName>
        <fullName evidence="1">Ig-like domain-containing protein</fullName>
    </recommendedName>
</protein>
<accession>A0ABV5FH84</accession>
<dbReference type="Proteomes" id="UP001589589">
    <property type="component" value="Unassembled WGS sequence"/>
</dbReference>
<feature type="domain" description="Ig-like" evidence="1">
    <location>
        <begin position="190"/>
        <end position="270"/>
    </location>
</feature>
<reference evidence="2 3" key="1">
    <citation type="submission" date="2024-09" db="EMBL/GenBank/DDBJ databases">
        <authorList>
            <person name="Sun Q."/>
            <person name="Mori K."/>
        </authorList>
    </citation>
    <scope>NUCLEOTIDE SEQUENCE [LARGE SCALE GENOMIC DNA]</scope>
    <source>
        <strain evidence="2 3">CECT 7908</strain>
    </source>
</reference>
<feature type="domain" description="Ig-like" evidence="1">
    <location>
        <begin position="1020"/>
        <end position="1095"/>
    </location>
</feature>
<sequence>MKNFYLRIKKETFLQSYLWLFLILIPFSSSFSQTFCRPISQTNTTGGLLCVGMSVTNPTAAFDGNLNTYALLTNVLGLACFAEETLTLNQTAKSGDQIVVYFGTGAVAGLVDVSLLSNATIQAKFSGTDVGGPVPLNNALLNLQLLPGNQMAVINYTLPGDANQIQIRVGGLVRLLVDLKIFEVHSQFASPTISGGSSQSVCSGQSIALSATAAAGTTLAWYDSPTSTTALSTTGNYSTPALTATTTYYISVSRTAGCESDKRIPVTVNVINPVLPIISTVGTTICSSGPTQATKLSVINPIPGTTYSWFSVESGGIVLATGDSYTPTVPTGVTNFYVEATIGSCTTPTRTLVAVTSTPVPALATVLTPSVSIQSGQNATLTASASGSGETLDWYDAPTGGTKLLANSTTFTTPILFATKTYYVESNNIAGGCLSASRVAVTVTVLPASLGTCLEANSQQTTQNGLCLLCSVANPNNSVDGNNNTASTLSIPIGLVNGWIQQTLQFNNGGNTGDVIQVDLEIPTGVLDISLLSYISLASYNGATYNNDRVAVNDPLLNIQLLSGNRFRASFKAGASFDRVEIRLGGLVNLVSSLNIYGASYKFKARTITGNTTICSGQTITLVSDTAVGETIKWYDALTGGNVVSSTTSFTTLALTANTTYYVEVTRNGCLNSERTPVVISINNPIAPTINTSGTTICAGITTTLNIVTPVVGTIYKWYDTATAGTLVFTGTSFTTPILNANTSYHVEASIGSCISATRTPVNVTVNPLPAVPTVASSTVTIQPGQNIVLQVSNPVVGVEYDWYTVPINGSPLLTNSSTFTPTPALTVNTTYYIAARDAVTGCVSSTRTVINVMIGSPIDLCLQPNDQTNRLSTLTDGVICAICAVNNPNNAIDGNFTTASNLNVSVGVGAFAEQVLSFSNLGKVGDKIDVELGIPAGLIDVSALSYITLATYNEGAYNNDRTAINSNLINVQLLTGNRFKATFVAGFPFNAIEIRLGGVVTLLSQLDVYGVSIRYKDAVVTTSPICNGQSAILAATPIVGTTFNWYDVSTGGVALVTNSDTYNTGVLTATKTYYLESVRGACVNSTRQAVTATVLTIPTATDITIISPLTASCTGQAVLAPTSALAGARFKYYTDQNKTLEITTGTSVPGQLGVTFLKDPVTDVLTIDGLTSASYNYYISVLNGGICENINGTLKAVVVNYPAVSALNVTPTLAGCVSVNLKNAITDFDTTGTTTYAFFQGVTPITEQDAVNITTGGSYWIQAQTAGVACPSDKKEVVVSINPLPTLTGVTNSIVVNKGNSVALIATSNGTVAWYDQNGNLIPSNNTGILNTVGIFSYTVIASNGTCTVSQTITISVIDPASCDSLLEREYATSQTWSSIITGGVTKEANAADGNPSTFSTITTGFGLLGIGTTWQNLQWPTNITKGTPVTLKLGLENSLVAVGQSITVVGTKRNGANNPIDIGVLKSISGSLLNLLSGQNSFEYTFVPSDVSGPKDYDGIRVQLGSILSVGQSINVYDAYYEKQVTQIACEQGDIQDVFTGVKDLGIGALTTTVGVSNPWNIADGDISTYATMFSGAGVLAAAELKAVFRTPSMVGDSLRITISKPGTVLNLNLLTGFTVQLYSGNIAVGGPIKNTSSLLSLRLLSGGTMAMTIVAPQTQPYDRVTITFGGVASVLDQLRVHTIDRVTNTKVVGGDINNKITVCPGSNISLEVPEKPCADYAWYDSPIGGNFLVNGQTYTLPTTLAPGIYKYYIQPIRYGCAALTRGEITVEVRATTPANAIASVTINGETNTTICAEIGTVTLNAVLDTSPVLANPIYRWYSFDGTTSQLIAGQSASELVITGLVPGTYTYFVGVISDEFCETLPVDRKQVTFTILPTALPADITVSNASICHNTNAILIPTSTLINPVFFWYLDANKTQPITDGAIIGGVTYTISSAGVLTVSGLTTVMSPISYYVAASNPNTCQNKNGELKIVTVTVTDPATPTTTDTTQDFCLVNAPKVSD</sequence>
<keyword evidence="3" id="KW-1185">Reference proteome</keyword>
<organism evidence="2 3">
    <name type="scientific">Flavobacterium branchiarum</name>
    <dbReference type="NCBI Taxonomy" id="1114870"/>
    <lineage>
        <taxon>Bacteria</taxon>
        <taxon>Pseudomonadati</taxon>
        <taxon>Bacteroidota</taxon>
        <taxon>Flavobacteriia</taxon>
        <taxon>Flavobacteriales</taxon>
        <taxon>Flavobacteriaceae</taxon>
        <taxon>Flavobacterium</taxon>
    </lineage>
</organism>
<evidence type="ECO:0000259" key="1">
    <source>
        <dbReference type="Pfam" id="PF19081"/>
    </source>
</evidence>
<evidence type="ECO:0000313" key="3">
    <source>
        <dbReference type="Proteomes" id="UP001589589"/>
    </source>
</evidence>
<dbReference type="InterPro" id="IPR044023">
    <property type="entry name" value="Ig_7"/>
</dbReference>
<comment type="caution">
    <text evidence="2">The sequence shown here is derived from an EMBL/GenBank/DDBJ whole genome shotgun (WGS) entry which is preliminary data.</text>
</comment>
<feature type="domain" description="Ig-like" evidence="1">
    <location>
        <begin position="1701"/>
        <end position="1775"/>
    </location>
</feature>
<dbReference type="EMBL" id="JBHMEX010000012">
    <property type="protein sequence ID" value="MFB9062893.1"/>
    <property type="molecule type" value="Genomic_DNA"/>
</dbReference>